<comment type="caution">
    <text evidence="3">The sequence shown here is derived from an EMBL/GenBank/DDBJ whole genome shotgun (WGS) entry which is preliminary data.</text>
</comment>
<evidence type="ECO:0000259" key="2">
    <source>
        <dbReference type="Pfam" id="PF10544"/>
    </source>
</evidence>
<proteinExistence type="predicted"/>
<evidence type="ECO:0000313" key="4">
    <source>
        <dbReference type="Proteomes" id="UP000620124"/>
    </source>
</evidence>
<organism evidence="3 4">
    <name type="scientific">Mycena venus</name>
    <dbReference type="NCBI Taxonomy" id="2733690"/>
    <lineage>
        <taxon>Eukaryota</taxon>
        <taxon>Fungi</taxon>
        <taxon>Dikarya</taxon>
        <taxon>Basidiomycota</taxon>
        <taxon>Agaricomycotina</taxon>
        <taxon>Agaricomycetes</taxon>
        <taxon>Agaricomycetidae</taxon>
        <taxon>Agaricales</taxon>
        <taxon>Marasmiineae</taxon>
        <taxon>Mycenaceae</taxon>
        <taxon>Mycena</taxon>
    </lineage>
</organism>
<dbReference type="OrthoDB" id="3038115at2759"/>
<feature type="compositionally biased region" description="Basic and acidic residues" evidence="1">
    <location>
        <begin position="1"/>
        <end position="19"/>
    </location>
</feature>
<sequence>MSHLSERFATRGTESEPRSRGGPAAAGAGTQAAGNGLGAALAALRTPGTPAAPRPPTAAAAPPAPLPRPPAPPRSALDLAPPQTINAQLHDDRGQLRRSAPAGTPDYPVAEWMTAQEELEVCWTNMPGAIFPNERCCRYDVNGRISRYFCVTKFENRDNAHNPVAEDEDARCLWLRQGTDWVPVDLNRVSVVAPRHNDYYNTIYMEFHDRCRGRSPTSTQTHLHTVSGGADSGAPDDARVIVKAGRTDNLQRRMAQYAKCGPGQIFWVSYYPTDCVKATERITHLKFALLGAKIAPFMCACKTRHHEYVCYEGAGELEGAERVIEETLRSLGQVVVRYSIE</sequence>
<dbReference type="EMBL" id="JACAZI010000001">
    <property type="protein sequence ID" value="KAF7371482.1"/>
    <property type="molecule type" value="Genomic_DNA"/>
</dbReference>
<dbReference type="Proteomes" id="UP000620124">
    <property type="component" value="Unassembled WGS sequence"/>
</dbReference>
<dbReference type="Pfam" id="PF10544">
    <property type="entry name" value="T5orf172"/>
    <property type="match status" value="1"/>
</dbReference>
<feature type="compositionally biased region" description="Pro residues" evidence="1">
    <location>
        <begin position="50"/>
        <end position="73"/>
    </location>
</feature>
<feature type="domain" description="Bacteriophage T5 Orf172 DNA-binding" evidence="2">
    <location>
        <begin position="237"/>
        <end position="320"/>
    </location>
</feature>
<dbReference type="InterPro" id="IPR018306">
    <property type="entry name" value="Phage_T5_Orf172_DNA-bd"/>
</dbReference>
<feature type="region of interest" description="Disordered" evidence="1">
    <location>
        <begin position="1"/>
        <end position="79"/>
    </location>
</feature>
<feature type="compositionally biased region" description="Low complexity" evidence="1">
    <location>
        <begin position="20"/>
        <end position="49"/>
    </location>
</feature>
<protein>
    <recommendedName>
        <fullName evidence="2">Bacteriophage T5 Orf172 DNA-binding domain-containing protein</fullName>
    </recommendedName>
</protein>
<name>A0A8H6Z675_9AGAR</name>
<evidence type="ECO:0000256" key="1">
    <source>
        <dbReference type="SAM" id="MobiDB-lite"/>
    </source>
</evidence>
<dbReference type="AlphaFoldDB" id="A0A8H6Z675"/>
<reference evidence="3" key="1">
    <citation type="submission" date="2020-05" db="EMBL/GenBank/DDBJ databases">
        <title>Mycena genomes resolve the evolution of fungal bioluminescence.</title>
        <authorList>
            <person name="Tsai I.J."/>
        </authorList>
    </citation>
    <scope>NUCLEOTIDE SEQUENCE</scope>
    <source>
        <strain evidence="3">CCC161011</strain>
    </source>
</reference>
<keyword evidence="4" id="KW-1185">Reference proteome</keyword>
<accession>A0A8H6Z675</accession>
<gene>
    <name evidence="3" type="ORF">MVEN_00002800</name>
</gene>
<evidence type="ECO:0000313" key="3">
    <source>
        <dbReference type="EMBL" id="KAF7371482.1"/>
    </source>
</evidence>